<evidence type="ECO:0000313" key="1">
    <source>
        <dbReference type="EMBL" id="MDO7849916.1"/>
    </source>
</evidence>
<dbReference type="RefSeq" id="WP_305014575.1">
    <property type="nucleotide sequence ID" value="NZ_JAUQSX010000025.1"/>
</dbReference>
<organism evidence="1 2">
    <name type="scientific">Hymenobacter mellowenesis</name>
    <dbReference type="NCBI Taxonomy" id="3063995"/>
    <lineage>
        <taxon>Bacteria</taxon>
        <taxon>Pseudomonadati</taxon>
        <taxon>Bacteroidota</taxon>
        <taxon>Cytophagia</taxon>
        <taxon>Cytophagales</taxon>
        <taxon>Hymenobacteraceae</taxon>
        <taxon>Hymenobacter</taxon>
    </lineage>
</organism>
<gene>
    <name evidence="1" type="ORF">Q5H92_26390</name>
</gene>
<name>A0ABT9AJA2_9BACT</name>
<dbReference type="Proteomes" id="UP001167796">
    <property type="component" value="Unassembled WGS sequence"/>
</dbReference>
<accession>A0ABT9AJA2</accession>
<dbReference type="EMBL" id="JAUQSX010000025">
    <property type="protein sequence ID" value="MDO7849916.1"/>
    <property type="molecule type" value="Genomic_DNA"/>
</dbReference>
<sequence>MQKTNTSESDFSQHECPREEREAQAAECLRVGAAERGHLLPLAVKLTGSAEDGMNLYQQKLLDCHDAIQQEGFKGSNYKFYILQAIKWGAVEERRRAGKLTPLELAEAYDRQLNSPAPPEDGLAALAADVETELATGYHPADVTAFRLHVAGSTYRQIGQLTGKDYSWIRRTIVKMKNELRDTFGAAFSNLSESE</sequence>
<protein>
    <recommendedName>
        <fullName evidence="3">Sigma-70 family RNA polymerase sigma factor</fullName>
    </recommendedName>
</protein>
<reference evidence="1" key="1">
    <citation type="submission" date="2023-07" db="EMBL/GenBank/DDBJ databases">
        <authorList>
            <person name="Kim M.K."/>
        </authorList>
    </citation>
    <scope>NUCLEOTIDE SEQUENCE</scope>
    <source>
        <strain evidence="1">M29</strain>
    </source>
</reference>
<keyword evidence="2" id="KW-1185">Reference proteome</keyword>
<evidence type="ECO:0000313" key="2">
    <source>
        <dbReference type="Proteomes" id="UP001167796"/>
    </source>
</evidence>
<evidence type="ECO:0008006" key="3">
    <source>
        <dbReference type="Google" id="ProtNLM"/>
    </source>
</evidence>
<comment type="caution">
    <text evidence="1">The sequence shown here is derived from an EMBL/GenBank/DDBJ whole genome shotgun (WGS) entry which is preliminary data.</text>
</comment>
<proteinExistence type="predicted"/>